<feature type="transmembrane region" description="Helical" evidence="2">
    <location>
        <begin position="15"/>
        <end position="38"/>
    </location>
</feature>
<evidence type="ECO:0000313" key="4">
    <source>
        <dbReference type="Proteomes" id="UP000838756"/>
    </source>
</evidence>
<gene>
    <name evidence="3" type="primary">jg13806</name>
    <name evidence="3" type="ORF">PAEG_LOCUS22311</name>
</gene>
<feature type="region of interest" description="Disordered" evidence="1">
    <location>
        <begin position="91"/>
        <end position="133"/>
    </location>
</feature>
<sequence length="144" mass="15340">MGTVRGAQPPSQTAYFVALAGILVLLLLLLCYFFYFCVGRIKELSHATFPEPVRSVRPPPAPPKITSQTYPVQPGVRESATAMARLCKLPPASTQTDTVFPSGRSPARQSTMSLPPPKIVSQPQSPVGKQAASVVVPPNVVASK</sequence>
<name>A0A8S4S4Z6_9NEOP</name>
<dbReference type="Proteomes" id="UP000838756">
    <property type="component" value="Unassembled WGS sequence"/>
</dbReference>
<feature type="region of interest" description="Disordered" evidence="1">
    <location>
        <begin position="51"/>
        <end position="71"/>
    </location>
</feature>
<keyword evidence="4" id="KW-1185">Reference proteome</keyword>
<accession>A0A8S4S4Z6</accession>
<reference evidence="3" key="1">
    <citation type="submission" date="2022-03" db="EMBL/GenBank/DDBJ databases">
        <authorList>
            <person name="Lindestad O."/>
        </authorList>
    </citation>
    <scope>NUCLEOTIDE SEQUENCE</scope>
</reference>
<dbReference type="AlphaFoldDB" id="A0A8S4S4Z6"/>
<keyword evidence="2" id="KW-1133">Transmembrane helix</keyword>
<keyword evidence="2" id="KW-0472">Membrane</keyword>
<protein>
    <submittedName>
        <fullName evidence="3">Jg13806 protein</fullName>
    </submittedName>
</protein>
<keyword evidence="2" id="KW-0812">Transmembrane</keyword>
<evidence type="ECO:0000256" key="1">
    <source>
        <dbReference type="SAM" id="MobiDB-lite"/>
    </source>
</evidence>
<proteinExistence type="predicted"/>
<dbReference type="EMBL" id="CAKXAJ010026031">
    <property type="protein sequence ID" value="CAH2251875.1"/>
    <property type="molecule type" value="Genomic_DNA"/>
</dbReference>
<comment type="caution">
    <text evidence="3">The sequence shown here is derived from an EMBL/GenBank/DDBJ whole genome shotgun (WGS) entry which is preliminary data.</text>
</comment>
<evidence type="ECO:0000256" key="2">
    <source>
        <dbReference type="SAM" id="Phobius"/>
    </source>
</evidence>
<evidence type="ECO:0000313" key="3">
    <source>
        <dbReference type="EMBL" id="CAH2251875.1"/>
    </source>
</evidence>
<dbReference type="OrthoDB" id="7484440at2759"/>
<organism evidence="3 4">
    <name type="scientific">Pararge aegeria aegeria</name>
    <dbReference type="NCBI Taxonomy" id="348720"/>
    <lineage>
        <taxon>Eukaryota</taxon>
        <taxon>Metazoa</taxon>
        <taxon>Ecdysozoa</taxon>
        <taxon>Arthropoda</taxon>
        <taxon>Hexapoda</taxon>
        <taxon>Insecta</taxon>
        <taxon>Pterygota</taxon>
        <taxon>Neoptera</taxon>
        <taxon>Endopterygota</taxon>
        <taxon>Lepidoptera</taxon>
        <taxon>Glossata</taxon>
        <taxon>Ditrysia</taxon>
        <taxon>Papilionoidea</taxon>
        <taxon>Nymphalidae</taxon>
        <taxon>Satyrinae</taxon>
        <taxon>Satyrini</taxon>
        <taxon>Parargina</taxon>
        <taxon>Pararge</taxon>
    </lineage>
</organism>